<accession>A0ACC2UR09</accession>
<evidence type="ECO:0000313" key="1">
    <source>
        <dbReference type="EMBL" id="KAJ9089026.1"/>
    </source>
</evidence>
<name>A0ACC2UR09_9FUNG</name>
<reference evidence="1" key="1">
    <citation type="submission" date="2022-04" db="EMBL/GenBank/DDBJ databases">
        <title>Genome of the entomopathogenic fungus Entomophthora muscae.</title>
        <authorList>
            <person name="Elya C."/>
            <person name="Lovett B.R."/>
            <person name="Lee E."/>
            <person name="Macias A.M."/>
            <person name="Hajek A.E."/>
            <person name="De Bivort B.L."/>
            <person name="Kasson M.T."/>
            <person name="De Fine Licht H.H."/>
            <person name="Stajich J.E."/>
        </authorList>
    </citation>
    <scope>NUCLEOTIDE SEQUENCE</scope>
    <source>
        <strain evidence="1">Berkeley</strain>
    </source>
</reference>
<organism evidence="1 2">
    <name type="scientific">Entomophthora muscae</name>
    <dbReference type="NCBI Taxonomy" id="34485"/>
    <lineage>
        <taxon>Eukaryota</taxon>
        <taxon>Fungi</taxon>
        <taxon>Fungi incertae sedis</taxon>
        <taxon>Zoopagomycota</taxon>
        <taxon>Entomophthoromycotina</taxon>
        <taxon>Entomophthoromycetes</taxon>
        <taxon>Entomophthorales</taxon>
        <taxon>Entomophthoraceae</taxon>
        <taxon>Entomophthora</taxon>
    </lineage>
</organism>
<comment type="caution">
    <text evidence="1">The sequence shown here is derived from an EMBL/GenBank/DDBJ whole genome shotgun (WGS) entry which is preliminary data.</text>
</comment>
<dbReference type="Proteomes" id="UP001165960">
    <property type="component" value="Unassembled WGS sequence"/>
</dbReference>
<sequence>MLSQLLKASVHSKTCTILHGTSSILNRVLNRLNIFCRLGPSGTDFYFKVPAFSKIKVMHHSLPLPFSRFHDQGQRNSSERNYAGQNSSYRSQNHHQNERAHESPPQFKQEYSSDTRYQKESQHPQYNSENNYRKLPQFASQNNDIEQINLVDQDNFRGRRDSQFCEEPRKIQNAINQHCSRTESNYPVQIGNLDYKDREMPQYSRQNNEIYRNMKQSRHTHYDHNAYRFNEDTQYPEANNHRYSAYQGEPRVSSQSSTGNHQSSYEPRYSNQDYPVYKRQNIKPWVTGQNYSNRSQYREDLQFPIHRDRPCYSYKDEPHYPQQNNFAYKDKSKWQAQNNSPDRQRKDDKYPYQPAYLNNQRGFKQQHPVQHNSAPSRYNGHRQSGHNNYRRDFSTAQSWYSDKVNSNSPYSSNHQVNQSDGPYYRPYDYRAPLQTISHRPSEQEKYKNSFVLNANATEFIPSTSLIIDKSKKPILVVFDLNGVLILRKKKTQILRPFATELIDFMAKHFYIAVWSSARKVNVDSMVSKAFRENQSQLLECWDRSKCELNGRFSDKCDSFKDLSKLWASLDRRYSSLIGYKFGEHNTVIIDDSPTKIKYQPSNQIRIAEYAKVDPEDIELQQLKSYFEALLENLNSDSFDIRDYLLESKFKSTKELIYS</sequence>
<evidence type="ECO:0000313" key="2">
    <source>
        <dbReference type="Proteomes" id="UP001165960"/>
    </source>
</evidence>
<protein>
    <submittedName>
        <fullName evidence="1">Uncharacterized protein</fullName>
    </submittedName>
</protein>
<dbReference type="EMBL" id="QTSX02000070">
    <property type="protein sequence ID" value="KAJ9089026.1"/>
    <property type="molecule type" value="Genomic_DNA"/>
</dbReference>
<proteinExistence type="predicted"/>
<keyword evidence="2" id="KW-1185">Reference proteome</keyword>
<gene>
    <name evidence="1" type="ORF">DSO57_1016968</name>
</gene>